<evidence type="ECO:0000313" key="4">
    <source>
        <dbReference type="Proteomes" id="UP000681967"/>
    </source>
</evidence>
<dbReference type="Proteomes" id="UP000681967">
    <property type="component" value="Unassembled WGS sequence"/>
</dbReference>
<evidence type="ECO:0000313" key="1">
    <source>
        <dbReference type="EMBL" id="CAF4574137.1"/>
    </source>
</evidence>
<dbReference type="EMBL" id="CAJOBJ010184356">
    <property type="protein sequence ID" value="CAF4930072.1"/>
    <property type="molecule type" value="Genomic_DNA"/>
</dbReference>
<organism evidence="1 4">
    <name type="scientific">Rotaria magnacalcarata</name>
    <dbReference type="NCBI Taxonomy" id="392030"/>
    <lineage>
        <taxon>Eukaryota</taxon>
        <taxon>Metazoa</taxon>
        <taxon>Spiralia</taxon>
        <taxon>Gnathifera</taxon>
        <taxon>Rotifera</taxon>
        <taxon>Eurotatoria</taxon>
        <taxon>Bdelloidea</taxon>
        <taxon>Philodinida</taxon>
        <taxon>Philodinidae</taxon>
        <taxon>Rotaria</taxon>
    </lineage>
</organism>
<reference evidence="1" key="1">
    <citation type="submission" date="2021-02" db="EMBL/GenBank/DDBJ databases">
        <authorList>
            <person name="Nowell W R."/>
        </authorList>
    </citation>
    <scope>NUCLEOTIDE SEQUENCE</scope>
</reference>
<feature type="non-terminal residue" evidence="1">
    <location>
        <position position="1"/>
    </location>
</feature>
<dbReference type="InterPro" id="IPR011009">
    <property type="entry name" value="Kinase-like_dom_sf"/>
</dbReference>
<dbReference type="SUPFAM" id="SSF56112">
    <property type="entry name" value="Protein kinase-like (PK-like)"/>
    <property type="match status" value="1"/>
</dbReference>
<dbReference type="EMBL" id="CAJOBH010092944">
    <property type="protein sequence ID" value="CAF4574137.1"/>
    <property type="molecule type" value="Genomic_DNA"/>
</dbReference>
<gene>
    <name evidence="1" type="ORF">BYL167_LOCUS39038</name>
    <name evidence="2" type="ORF">BYL167_LOCUS41776</name>
    <name evidence="3" type="ORF">GIL414_LOCUS53261</name>
</gene>
<dbReference type="Proteomes" id="UP000681720">
    <property type="component" value="Unassembled WGS sequence"/>
</dbReference>
<accession>A0A8S2YN44</accession>
<comment type="caution">
    <text evidence="1">The sequence shown here is derived from an EMBL/GenBank/DDBJ whole genome shotgun (WGS) entry which is preliminary data.</text>
</comment>
<evidence type="ECO:0008006" key="5">
    <source>
        <dbReference type="Google" id="ProtNLM"/>
    </source>
</evidence>
<dbReference type="EMBL" id="CAJOBH010106760">
    <property type="protein sequence ID" value="CAF4641159.1"/>
    <property type="molecule type" value="Genomic_DNA"/>
</dbReference>
<proteinExistence type="predicted"/>
<evidence type="ECO:0000313" key="3">
    <source>
        <dbReference type="EMBL" id="CAF4930072.1"/>
    </source>
</evidence>
<sequence>MLLDETLDHYELSCELGKGGFATVYEARRKV</sequence>
<protein>
    <recommendedName>
        <fullName evidence="5">Protein kinase domain-containing protein</fullName>
    </recommendedName>
</protein>
<evidence type="ECO:0000313" key="2">
    <source>
        <dbReference type="EMBL" id="CAF4641159.1"/>
    </source>
</evidence>
<dbReference type="Gene3D" id="3.30.200.20">
    <property type="entry name" value="Phosphorylase Kinase, domain 1"/>
    <property type="match status" value="1"/>
</dbReference>
<dbReference type="AlphaFoldDB" id="A0A8S2YN44"/>
<name>A0A8S2YN44_9BILA</name>